<feature type="region of interest" description="Disordered" evidence="1">
    <location>
        <begin position="50"/>
        <end position="72"/>
    </location>
</feature>
<dbReference type="InterPro" id="IPR044842">
    <property type="entry name" value="ALKBH9B/ALKBH10B-like"/>
</dbReference>
<dbReference type="AlphaFoldDB" id="A0A1D1Z306"/>
<gene>
    <name evidence="2" type="ORF">g.112404</name>
</gene>
<feature type="non-terminal residue" evidence="2">
    <location>
        <position position="1"/>
    </location>
</feature>
<feature type="compositionally biased region" description="Low complexity" evidence="1">
    <location>
        <begin position="152"/>
        <end position="167"/>
    </location>
</feature>
<sequence>SLSLSLAQKGQKAAERASPPLPPPFPIESRGRQGHLVVWVENAKACTAMPGTHAHTPAASPPDPSTPPPPSAREALADLLHKSLSAGFCEDCTHVLERRIRELASTGFFDSIQIADNSNRRSSPSSFYSAHDSIFGSASENSSSPVVDDECSSSSNPGSSASPGSNSTTRRGHAPSYPSPARGLPPVPAQEGDLSEALPPKSTSAATAVDDDDLVEEDKLSDTERVSLEPRERARCSQVGRKKNFVLMERVEGRMVNVLQGLELHTGVF</sequence>
<dbReference type="PANTHER" id="PTHR31447:SF23">
    <property type="entry name" value="2-OXOGLUTARATE AND FE(II)-DEPENDENT OXYGENASE SUPERFAMILY PROTEIN"/>
    <property type="match status" value="1"/>
</dbReference>
<feature type="compositionally biased region" description="Pro residues" evidence="1">
    <location>
        <begin position="59"/>
        <end position="71"/>
    </location>
</feature>
<reference evidence="2" key="1">
    <citation type="submission" date="2015-07" db="EMBL/GenBank/DDBJ databases">
        <title>Transcriptome Assembly of Anthurium amnicola.</title>
        <authorList>
            <person name="Suzuki J."/>
        </authorList>
    </citation>
    <scope>NUCLEOTIDE SEQUENCE</scope>
</reference>
<evidence type="ECO:0000256" key="1">
    <source>
        <dbReference type="SAM" id="MobiDB-lite"/>
    </source>
</evidence>
<accession>A0A1D1Z306</accession>
<dbReference type="PANTHER" id="PTHR31447">
    <property type="entry name" value="HYDROXYPROLINE-RICH GLYCOPROTEIN FAMILY PROTEIN-RELATED"/>
    <property type="match status" value="1"/>
</dbReference>
<name>A0A1D1Z306_9ARAE</name>
<feature type="region of interest" description="Disordered" evidence="1">
    <location>
        <begin position="138"/>
        <end position="230"/>
    </location>
</feature>
<organism evidence="2">
    <name type="scientific">Anthurium amnicola</name>
    <dbReference type="NCBI Taxonomy" id="1678845"/>
    <lineage>
        <taxon>Eukaryota</taxon>
        <taxon>Viridiplantae</taxon>
        <taxon>Streptophyta</taxon>
        <taxon>Embryophyta</taxon>
        <taxon>Tracheophyta</taxon>
        <taxon>Spermatophyta</taxon>
        <taxon>Magnoliopsida</taxon>
        <taxon>Liliopsida</taxon>
        <taxon>Araceae</taxon>
        <taxon>Pothoideae</taxon>
        <taxon>Potheae</taxon>
        <taxon>Anthurium</taxon>
    </lineage>
</organism>
<feature type="region of interest" description="Disordered" evidence="1">
    <location>
        <begin position="1"/>
        <end position="29"/>
    </location>
</feature>
<feature type="compositionally biased region" description="Basic and acidic residues" evidence="1">
    <location>
        <begin position="217"/>
        <end position="230"/>
    </location>
</feature>
<protein>
    <submittedName>
        <fullName evidence="2">Uncharacterized protein</fullName>
    </submittedName>
</protein>
<dbReference type="GO" id="GO:0006402">
    <property type="term" value="P:mRNA catabolic process"/>
    <property type="evidence" value="ECO:0007669"/>
    <property type="project" value="InterPro"/>
</dbReference>
<dbReference type="GO" id="GO:0032451">
    <property type="term" value="F:demethylase activity"/>
    <property type="evidence" value="ECO:0007669"/>
    <property type="project" value="InterPro"/>
</dbReference>
<evidence type="ECO:0000313" key="2">
    <source>
        <dbReference type="EMBL" id="JAT61278.1"/>
    </source>
</evidence>
<dbReference type="GO" id="GO:0003729">
    <property type="term" value="F:mRNA binding"/>
    <property type="evidence" value="ECO:0007669"/>
    <property type="project" value="InterPro"/>
</dbReference>
<dbReference type="EMBL" id="GDJX01006658">
    <property type="protein sequence ID" value="JAT61278.1"/>
    <property type="molecule type" value="Transcribed_RNA"/>
</dbReference>
<proteinExistence type="predicted"/>
<feature type="non-terminal residue" evidence="2">
    <location>
        <position position="269"/>
    </location>
</feature>